<name>A0ABW2NME2_9BACL</name>
<organism evidence="2 3">
    <name type="scientific">Fictibacillus iocasae</name>
    <dbReference type="NCBI Taxonomy" id="2715437"/>
    <lineage>
        <taxon>Bacteria</taxon>
        <taxon>Bacillati</taxon>
        <taxon>Bacillota</taxon>
        <taxon>Bacilli</taxon>
        <taxon>Bacillales</taxon>
        <taxon>Fictibacillaceae</taxon>
        <taxon>Fictibacillus</taxon>
    </lineage>
</organism>
<gene>
    <name evidence="2" type="ORF">ACFQPF_01660</name>
</gene>
<dbReference type="EMBL" id="JBHTCP010000003">
    <property type="protein sequence ID" value="MFC7370378.1"/>
    <property type="molecule type" value="Genomic_DNA"/>
</dbReference>
<evidence type="ECO:0000313" key="3">
    <source>
        <dbReference type="Proteomes" id="UP001596549"/>
    </source>
</evidence>
<accession>A0ABW2NME2</accession>
<dbReference type="Proteomes" id="UP001596549">
    <property type="component" value="Unassembled WGS sequence"/>
</dbReference>
<comment type="caution">
    <text evidence="2">The sequence shown here is derived from an EMBL/GenBank/DDBJ whole genome shotgun (WGS) entry which is preliminary data.</text>
</comment>
<sequence>MSNKALRAFSAGLILSTGIFAVSYYYIAPHSSEHAITQDQVDSYLAEKEQTAISNDEYATLKAVSVKPAASKPTAPAPRKKEPAQEVQHMTLVVSQGMSTGEVCDELQRGKIIKSSKEFLKYLRSTNREGAVRFGAYKVNSKMTAEEVAKIITSP</sequence>
<evidence type="ECO:0008006" key="4">
    <source>
        <dbReference type="Google" id="ProtNLM"/>
    </source>
</evidence>
<reference evidence="3" key="1">
    <citation type="journal article" date="2019" name="Int. J. Syst. Evol. Microbiol.">
        <title>The Global Catalogue of Microorganisms (GCM) 10K type strain sequencing project: providing services to taxonomists for standard genome sequencing and annotation.</title>
        <authorList>
            <consortium name="The Broad Institute Genomics Platform"/>
            <consortium name="The Broad Institute Genome Sequencing Center for Infectious Disease"/>
            <person name="Wu L."/>
            <person name="Ma J."/>
        </authorList>
    </citation>
    <scope>NUCLEOTIDE SEQUENCE [LARGE SCALE GENOMIC DNA]</scope>
    <source>
        <strain evidence="3">NBRC 106396</strain>
    </source>
</reference>
<proteinExistence type="predicted"/>
<feature type="region of interest" description="Disordered" evidence="1">
    <location>
        <begin position="67"/>
        <end position="86"/>
    </location>
</feature>
<dbReference type="RefSeq" id="WP_379745572.1">
    <property type="nucleotide sequence ID" value="NZ_JBHTCP010000003.1"/>
</dbReference>
<dbReference type="Gene3D" id="3.30.1490.480">
    <property type="entry name" value="Endolytic murein transglycosylase"/>
    <property type="match status" value="1"/>
</dbReference>
<protein>
    <recommendedName>
        <fullName evidence="4">Aminodeoxychorismate lyase</fullName>
    </recommendedName>
</protein>
<evidence type="ECO:0000256" key="1">
    <source>
        <dbReference type="SAM" id="MobiDB-lite"/>
    </source>
</evidence>
<keyword evidence="3" id="KW-1185">Reference proteome</keyword>
<evidence type="ECO:0000313" key="2">
    <source>
        <dbReference type="EMBL" id="MFC7370378.1"/>
    </source>
</evidence>